<keyword evidence="1" id="KW-1133">Transmembrane helix</keyword>
<evidence type="ECO:0000313" key="2">
    <source>
        <dbReference type="EMBL" id="MCK7592343.1"/>
    </source>
</evidence>
<dbReference type="Proteomes" id="UP001431449">
    <property type="component" value="Unassembled WGS sequence"/>
</dbReference>
<evidence type="ECO:0000256" key="1">
    <source>
        <dbReference type="SAM" id="Phobius"/>
    </source>
</evidence>
<sequence>MNRTEAGFAITTLLATGGWGLGRMLGTEGLDDAVAGLGFVLICLGLFLQHRKPLTTALGEGASAADLRAPFRGLPALLQVTGALALYVGILIWWLER</sequence>
<comment type="caution">
    <text evidence="2">The sequence shown here is derived from an EMBL/GenBank/DDBJ whole genome shotgun (WGS) entry which is preliminary data.</text>
</comment>
<organism evidence="2 3">
    <name type="scientific">Pseudomarimonas salicorniae</name>
    <dbReference type="NCBI Taxonomy" id="2933270"/>
    <lineage>
        <taxon>Bacteria</taxon>
        <taxon>Pseudomonadati</taxon>
        <taxon>Pseudomonadota</taxon>
        <taxon>Gammaproteobacteria</taxon>
        <taxon>Lysobacterales</taxon>
        <taxon>Lysobacteraceae</taxon>
        <taxon>Pseudomarimonas</taxon>
    </lineage>
</organism>
<gene>
    <name evidence="2" type="ORF">M0G41_01520</name>
</gene>
<keyword evidence="3" id="KW-1185">Reference proteome</keyword>
<protein>
    <submittedName>
        <fullName evidence="2">Uncharacterized protein</fullName>
    </submittedName>
</protein>
<name>A0ABT0GCT3_9GAMM</name>
<feature type="transmembrane region" description="Helical" evidence="1">
    <location>
        <begin position="33"/>
        <end position="50"/>
    </location>
</feature>
<feature type="transmembrane region" description="Helical" evidence="1">
    <location>
        <begin position="76"/>
        <end position="95"/>
    </location>
</feature>
<dbReference type="EMBL" id="JALNMH010000001">
    <property type="protein sequence ID" value="MCK7592343.1"/>
    <property type="molecule type" value="Genomic_DNA"/>
</dbReference>
<evidence type="ECO:0000313" key="3">
    <source>
        <dbReference type="Proteomes" id="UP001431449"/>
    </source>
</evidence>
<reference evidence="2" key="1">
    <citation type="submission" date="2022-04" db="EMBL/GenBank/DDBJ databases">
        <title>Lysobacter sp. CAU 1642 isolated from sea sand.</title>
        <authorList>
            <person name="Kim W."/>
        </authorList>
    </citation>
    <scope>NUCLEOTIDE SEQUENCE</scope>
    <source>
        <strain evidence="2">CAU 1642</strain>
    </source>
</reference>
<keyword evidence="1" id="KW-0472">Membrane</keyword>
<dbReference type="RefSeq" id="WP_248204448.1">
    <property type="nucleotide sequence ID" value="NZ_JALNMH010000001.1"/>
</dbReference>
<proteinExistence type="predicted"/>
<keyword evidence="1" id="KW-0812">Transmembrane</keyword>
<accession>A0ABT0GCT3</accession>